<dbReference type="SUPFAM" id="SSF100934">
    <property type="entry name" value="Heat shock protein 70kD (HSP70), C-terminal subdomain"/>
    <property type="match status" value="1"/>
</dbReference>
<proteinExistence type="predicted"/>
<dbReference type="PANTHER" id="PTHR45639:SF3">
    <property type="entry name" value="HYPOXIA UP-REGULATED PROTEIN 1"/>
    <property type="match status" value="1"/>
</dbReference>
<feature type="region of interest" description="Disordered" evidence="5">
    <location>
        <begin position="599"/>
        <end position="649"/>
    </location>
</feature>
<dbReference type="PRINTS" id="PR00301">
    <property type="entry name" value="HEATSHOCK70"/>
</dbReference>
<dbReference type="GO" id="GO:0005524">
    <property type="term" value="F:ATP binding"/>
    <property type="evidence" value="ECO:0007669"/>
    <property type="project" value="UniProtKB-KW"/>
</dbReference>
<reference evidence="7 8" key="1">
    <citation type="submission" date="2024-10" db="EMBL/GenBank/DDBJ databases">
        <title>Updated reference genomes for cyclostephanoid diatoms.</title>
        <authorList>
            <person name="Roberts W.R."/>
            <person name="Alverson A.J."/>
        </authorList>
    </citation>
    <scope>NUCLEOTIDE SEQUENCE [LARGE SCALE GENOMIC DNA]</scope>
    <source>
        <strain evidence="7 8">AJA276-08</strain>
    </source>
</reference>
<feature type="signal peptide" evidence="6">
    <location>
        <begin position="1"/>
        <end position="29"/>
    </location>
</feature>
<dbReference type="Gene3D" id="3.90.640.10">
    <property type="entry name" value="Actin, Chain A, domain 4"/>
    <property type="match status" value="1"/>
</dbReference>
<evidence type="ECO:0000313" key="8">
    <source>
        <dbReference type="Proteomes" id="UP001530315"/>
    </source>
</evidence>
<feature type="compositionally biased region" description="Acidic residues" evidence="5">
    <location>
        <begin position="599"/>
        <end position="614"/>
    </location>
</feature>
<dbReference type="Gene3D" id="2.60.34.10">
    <property type="entry name" value="Substrate Binding Domain Of DNAk, Chain A, domain 1"/>
    <property type="match status" value="1"/>
</dbReference>
<dbReference type="InterPro" id="IPR013126">
    <property type="entry name" value="Hsp_70_fam"/>
</dbReference>
<dbReference type="InterPro" id="IPR029048">
    <property type="entry name" value="HSP70_C_sf"/>
</dbReference>
<evidence type="ECO:0000256" key="1">
    <source>
        <dbReference type="ARBA" id="ARBA00022741"/>
    </source>
</evidence>
<dbReference type="EMBL" id="JALLAZ020001246">
    <property type="protein sequence ID" value="KAL3778035.1"/>
    <property type="molecule type" value="Genomic_DNA"/>
</dbReference>
<feature type="chain" id="PRO_5044757249" evidence="6">
    <location>
        <begin position="30"/>
        <end position="961"/>
    </location>
</feature>
<gene>
    <name evidence="7" type="ORF">ACHAW5_007116</name>
</gene>
<sequence length="961" mass="105977">MRATPNPLSLPGLAACCGLLLLSASLVDSKSILGIDLGSLYMKVALVRRNSPLEIVTNMHSKRKTEQMVLFDAGSRFYGADASSLLARKPHLTPTQMSVLLGRDVAHPSVAALLAERHYHFAPERNDTRSGVHLAVDGDTYTPEELVAMVLTHAREIAAAYGESAASPPSECVLTVPSFYTQHERRALLDAAALAGLNVLALINENTAAALHFGIDRIDETPVTYLFYNMGANSLQVSVVRYLSYPHKTSKYDKGKSVGAFEVLSSAWDATLGGASFDARLVDHMANEFNAVWNEKRGTSGKDVRDHPKSMAKLMIQANKVKEVLSANSEIPVFIDALHDDVNYQTLISRAKFEEVCHDLLARASKPIERALKMANITLDDLDAVELIGGGMRVPKVQEAVAHALSGGTKNIDLGMHLNSDESMALGAAFHGANVSAAFKVRHVGMADVNSFPVGVDMTGLEVGKEQKKFGGGLFGIGKKKAEEKAPVDDVWAKHATIFKQGIRLGVKKTIAFSHEKDVHVAVNYEESEMLPIGTSLSIEQYDVMGIADFAEDMAKKSLGIPKVSLQFELDTSGLTRLIKAEAVVEETVIVDEEVEVEDDEAEIADNATDDGAADDAKVDAKEKEDDDSAEKEGEVKNDTKEEVGDEKVDEKIVVSENTTTTAAKKKKMKTITVQKEKKKRHVRNLKVQSYHVGEIRPYTSELMAESKAKLEMLAQADKERTMLEEARNDYEAYIYYIRNKLVDYEEEIAKVTSEEQRDALRKSAEDAEEWLFEDGYSADLKTFQEKHAELSAPAEKAFFRMSELTARPKAIDALSKQLAKVEDLMKLWETTMTHITEEERAEVLEKVGVARSWIEEKVGEQEKADATADPVFTSEEVPGQIKKIDAIVARLKKKPKPKPILKKNETEPMEKNETEPMEKNETESTENTESDGDSDGEKTADEVPEAEETNDDARKVEDEL</sequence>
<accession>A0ABD3NVH0</accession>
<evidence type="ECO:0000256" key="5">
    <source>
        <dbReference type="SAM" id="MobiDB-lite"/>
    </source>
</evidence>
<keyword evidence="6" id="KW-0732">Signal</keyword>
<feature type="compositionally biased region" description="Acidic residues" evidence="5">
    <location>
        <begin position="924"/>
        <end position="935"/>
    </location>
</feature>
<keyword evidence="8" id="KW-1185">Reference proteome</keyword>
<dbReference type="Gene3D" id="3.30.30.30">
    <property type="match status" value="1"/>
</dbReference>
<comment type="caution">
    <text evidence="7">The sequence shown here is derived from an EMBL/GenBank/DDBJ whole genome shotgun (WGS) entry which is preliminary data.</text>
</comment>
<keyword evidence="4" id="KW-0143">Chaperone</keyword>
<feature type="compositionally biased region" description="Basic and acidic residues" evidence="5">
    <location>
        <begin position="952"/>
        <end position="961"/>
    </location>
</feature>
<evidence type="ECO:0000256" key="3">
    <source>
        <dbReference type="ARBA" id="ARBA00022840"/>
    </source>
</evidence>
<evidence type="ECO:0000256" key="4">
    <source>
        <dbReference type="ARBA" id="ARBA00023186"/>
    </source>
</evidence>
<dbReference type="PROSITE" id="PS51257">
    <property type="entry name" value="PROKAR_LIPOPROTEIN"/>
    <property type="match status" value="1"/>
</dbReference>
<dbReference type="Gene3D" id="1.20.1270.10">
    <property type="match status" value="1"/>
</dbReference>
<dbReference type="InterPro" id="IPR043129">
    <property type="entry name" value="ATPase_NBD"/>
</dbReference>
<dbReference type="AlphaFoldDB" id="A0ABD3NVH0"/>
<protein>
    <submittedName>
        <fullName evidence="7">Uncharacterized protein</fullName>
    </submittedName>
</protein>
<dbReference type="Proteomes" id="UP001530315">
    <property type="component" value="Unassembled WGS sequence"/>
</dbReference>
<dbReference type="InterPro" id="IPR029047">
    <property type="entry name" value="HSP70_peptide-bd_sf"/>
</dbReference>
<feature type="compositionally biased region" description="Basic and acidic residues" evidence="5">
    <location>
        <begin position="615"/>
        <end position="624"/>
    </location>
</feature>
<dbReference type="Pfam" id="PF00012">
    <property type="entry name" value="HSP70"/>
    <property type="match status" value="1"/>
</dbReference>
<feature type="region of interest" description="Disordered" evidence="5">
    <location>
        <begin position="895"/>
        <end position="961"/>
    </location>
</feature>
<evidence type="ECO:0000313" key="7">
    <source>
        <dbReference type="EMBL" id="KAL3778035.1"/>
    </source>
</evidence>
<dbReference type="Gene3D" id="3.30.420.40">
    <property type="match status" value="2"/>
</dbReference>
<keyword evidence="3" id="KW-0067">ATP-binding</keyword>
<name>A0ABD3NVH0_9STRA</name>
<feature type="compositionally biased region" description="Basic and acidic residues" evidence="5">
    <location>
        <begin position="631"/>
        <end position="649"/>
    </location>
</feature>
<evidence type="ECO:0000256" key="6">
    <source>
        <dbReference type="SAM" id="SignalP"/>
    </source>
</evidence>
<dbReference type="FunFam" id="3.90.640.10:FF:000004">
    <property type="entry name" value="Heat shock 70 kDa protein 4"/>
    <property type="match status" value="1"/>
</dbReference>
<organism evidence="7 8">
    <name type="scientific">Stephanodiscus triporus</name>
    <dbReference type="NCBI Taxonomy" id="2934178"/>
    <lineage>
        <taxon>Eukaryota</taxon>
        <taxon>Sar</taxon>
        <taxon>Stramenopiles</taxon>
        <taxon>Ochrophyta</taxon>
        <taxon>Bacillariophyta</taxon>
        <taxon>Coscinodiscophyceae</taxon>
        <taxon>Thalassiosirophycidae</taxon>
        <taxon>Stephanodiscales</taxon>
        <taxon>Stephanodiscaceae</taxon>
        <taxon>Stephanodiscus</taxon>
    </lineage>
</organism>
<feature type="compositionally biased region" description="Basic and acidic residues" evidence="5">
    <location>
        <begin position="903"/>
        <end position="923"/>
    </location>
</feature>
<evidence type="ECO:0000256" key="2">
    <source>
        <dbReference type="ARBA" id="ARBA00022824"/>
    </source>
</evidence>
<keyword evidence="1" id="KW-0547">Nucleotide-binding</keyword>
<dbReference type="SUPFAM" id="SSF53067">
    <property type="entry name" value="Actin-like ATPase domain"/>
    <property type="match status" value="2"/>
</dbReference>
<keyword evidence="2" id="KW-0256">Endoplasmic reticulum</keyword>
<dbReference type="CDD" id="cd10230">
    <property type="entry name" value="ASKHA_NBD_HSP70_HYOU1"/>
    <property type="match status" value="1"/>
</dbReference>
<dbReference type="PANTHER" id="PTHR45639">
    <property type="entry name" value="HSC70CB, ISOFORM G-RELATED"/>
    <property type="match status" value="1"/>
</dbReference>